<keyword evidence="2" id="KW-0808">Transferase</keyword>
<dbReference type="Gene3D" id="3.40.630.30">
    <property type="match status" value="1"/>
</dbReference>
<proteinExistence type="predicted"/>
<evidence type="ECO:0000313" key="2">
    <source>
        <dbReference type="EMBL" id="QDZ09399.1"/>
    </source>
</evidence>
<evidence type="ECO:0000313" key="3">
    <source>
        <dbReference type="Proteomes" id="UP000315364"/>
    </source>
</evidence>
<protein>
    <submittedName>
        <fullName evidence="2">GNAT family N-acetyltransferase</fullName>
    </submittedName>
</protein>
<dbReference type="EMBL" id="CP042304">
    <property type="protein sequence ID" value="QDZ09399.1"/>
    <property type="molecule type" value="Genomic_DNA"/>
</dbReference>
<evidence type="ECO:0000259" key="1">
    <source>
        <dbReference type="PROSITE" id="PS51186"/>
    </source>
</evidence>
<dbReference type="PROSITE" id="PS51186">
    <property type="entry name" value="GNAT"/>
    <property type="match status" value="1"/>
</dbReference>
<accession>A0A5B8LN55</accession>
<dbReference type="Pfam" id="PF00583">
    <property type="entry name" value="Acetyltransf_1"/>
    <property type="match status" value="1"/>
</dbReference>
<dbReference type="RefSeq" id="WP_146288211.1">
    <property type="nucleotide sequence ID" value="NZ_CP042304.1"/>
</dbReference>
<dbReference type="GO" id="GO:0016747">
    <property type="term" value="F:acyltransferase activity, transferring groups other than amino-acyl groups"/>
    <property type="evidence" value="ECO:0007669"/>
    <property type="project" value="InterPro"/>
</dbReference>
<reference evidence="2 3" key="1">
    <citation type="submission" date="2019-07" db="EMBL/GenBank/DDBJ databases">
        <title>Full genome sequence of Devosia sp. Gsoil 520.</title>
        <authorList>
            <person name="Im W.-T."/>
        </authorList>
    </citation>
    <scope>NUCLEOTIDE SEQUENCE [LARGE SCALE GENOMIC DNA]</scope>
    <source>
        <strain evidence="2 3">Gsoil 520</strain>
    </source>
</reference>
<dbReference type="InterPro" id="IPR016181">
    <property type="entry name" value="Acyl_CoA_acyltransferase"/>
</dbReference>
<dbReference type="Proteomes" id="UP000315364">
    <property type="component" value="Chromosome"/>
</dbReference>
<dbReference type="KEGG" id="dea:FPZ08_00735"/>
<feature type="domain" description="N-acetyltransferase" evidence="1">
    <location>
        <begin position="1"/>
        <end position="153"/>
    </location>
</feature>
<dbReference type="InterPro" id="IPR000182">
    <property type="entry name" value="GNAT_dom"/>
</dbReference>
<sequence>MILRAASETDLPVVRTWFDDAATQRWLGGRDWPDESLRLRGPGRQSYVALADSGIVGFIDCEQYEDCRASFAIVVAPVERGRGLGRTIVEAVTALPENGGIEEFFAGIELSNLASEKLVLAAGFVPVSDPDEDGFRYFAWWRHGRPDEVWARP</sequence>
<keyword evidence="3" id="KW-1185">Reference proteome</keyword>
<dbReference type="SUPFAM" id="SSF55729">
    <property type="entry name" value="Acyl-CoA N-acyltransferases (Nat)"/>
    <property type="match status" value="1"/>
</dbReference>
<dbReference type="AlphaFoldDB" id="A0A5B8LN55"/>
<gene>
    <name evidence="2" type="ORF">FPZ08_00735</name>
</gene>
<dbReference type="OrthoDB" id="5459937at2"/>
<organism evidence="2 3">
    <name type="scientific">Devosia ginsengisoli</name>
    <dbReference type="NCBI Taxonomy" id="400770"/>
    <lineage>
        <taxon>Bacteria</taxon>
        <taxon>Pseudomonadati</taxon>
        <taxon>Pseudomonadota</taxon>
        <taxon>Alphaproteobacteria</taxon>
        <taxon>Hyphomicrobiales</taxon>
        <taxon>Devosiaceae</taxon>
        <taxon>Devosia</taxon>
    </lineage>
</organism>
<dbReference type="CDD" id="cd04301">
    <property type="entry name" value="NAT_SF"/>
    <property type="match status" value="1"/>
</dbReference>
<name>A0A5B8LN55_9HYPH</name>